<evidence type="ECO:0000259" key="1">
    <source>
        <dbReference type="Pfam" id="PF07940"/>
    </source>
</evidence>
<gene>
    <name evidence="2" type="ORF">A3844_09760</name>
</gene>
<protein>
    <recommendedName>
        <fullName evidence="1">Heparinase II/III-like C-terminal domain-containing protein</fullName>
    </recommendedName>
</protein>
<organism evidence="2 3">
    <name type="scientific">Paenibacillus helianthi</name>
    <dbReference type="NCBI Taxonomy" id="1349432"/>
    <lineage>
        <taxon>Bacteria</taxon>
        <taxon>Bacillati</taxon>
        <taxon>Bacillota</taxon>
        <taxon>Bacilli</taxon>
        <taxon>Bacillales</taxon>
        <taxon>Paenibacillaceae</taxon>
        <taxon>Paenibacillus</taxon>
    </lineage>
</organism>
<comment type="caution">
    <text evidence="2">The sequence shown here is derived from an EMBL/GenBank/DDBJ whole genome shotgun (WGS) entry which is preliminary data.</text>
</comment>
<proteinExistence type="predicted"/>
<sequence length="180" mass="20351">MRLEQPLLHRRWLLMGKSVTLLLIIDWLEGEGRHEVEQRFQLHPDAAVSGTVNEKLYPAVKIDYPANALSMQICWAACGQDSQPEHPQIELVPSWVSEIYGSKQESVSLVAKLVTGENSGIAAVVLPQDLRLPADGEEWRLEQLDLNRTEQTVTLTLICGSHRLDVKANGEQVYWNMRDL</sequence>
<dbReference type="InterPro" id="IPR012480">
    <property type="entry name" value="Hepar_II_III_C"/>
</dbReference>
<dbReference type="Gene3D" id="2.70.98.70">
    <property type="match status" value="1"/>
</dbReference>
<name>A0ABX3EPR1_9BACL</name>
<reference evidence="2 3" key="1">
    <citation type="submission" date="2016-03" db="EMBL/GenBank/DDBJ databases">
        <authorList>
            <person name="Sant'Anna F.H."/>
            <person name="Ambrosini A."/>
            <person name="Souza R."/>
            <person name="Bach E."/>
            <person name="Fernandes G."/>
            <person name="Balsanelli E."/>
            <person name="Baura V.A."/>
            <person name="Souza E.M."/>
            <person name="Passaglia L."/>
        </authorList>
    </citation>
    <scope>NUCLEOTIDE SEQUENCE [LARGE SCALE GENOMIC DNA]</scope>
    <source>
        <strain evidence="2 3">P26E</strain>
    </source>
</reference>
<accession>A0ABX3EPR1</accession>
<keyword evidence="3" id="KW-1185">Reference proteome</keyword>
<dbReference type="Proteomes" id="UP000186058">
    <property type="component" value="Unassembled WGS sequence"/>
</dbReference>
<evidence type="ECO:0000313" key="3">
    <source>
        <dbReference type="Proteomes" id="UP000186058"/>
    </source>
</evidence>
<feature type="domain" description="Heparinase II/III-like C-terminal" evidence="1">
    <location>
        <begin position="4"/>
        <end position="115"/>
    </location>
</feature>
<evidence type="ECO:0000313" key="2">
    <source>
        <dbReference type="EMBL" id="OKP87689.1"/>
    </source>
</evidence>
<dbReference type="EMBL" id="LVWI01000034">
    <property type="protein sequence ID" value="OKP87689.1"/>
    <property type="molecule type" value="Genomic_DNA"/>
</dbReference>
<dbReference type="Pfam" id="PF07940">
    <property type="entry name" value="Hepar_II_III_C"/>
    <property type="match status" value="1"/>
</dbReference>